<feature type="compositionally biased region" description="Low complexity" evidence="2">
    <location>
        <begin position="103"/>
        <end position="113"/>
    </location>
</feature>
<dbReference type="InterPro" id="IPR046342">
    <property type="entry name" value="CBS_dom_sf"/>
</dbReference>
<reference evidence="4" key="1">
    <citation type="submission" date="2023-07" db="EMBL/GenBank/DDBJ databases">
        <authorList>
            <person name="Kim M.K."/>
        </authorList>
    </citation>
    <scope>NUCLEOTIDE SEQUENCE</scope>
    <source>
        <strain evidence="4">ASUV-10-1</strain>
    </source>
</reference>
<dbReference type="EMBL" id="JAUQSY010000007">
    <property type="protein sequence ID" value="MDO7875614.1"/>
    <property type="molecule type" value="Genomic_DNA"/>
</dbReference>
<proteinExistence type="predicted"/>
<comment type="caution">
    <text evidence="4">The sequence shown here is derived from an EMBL/GenBank/DDBJ whole genome shotgun (WGS) entry which is preliminary data.</text>
</comment>
<evidence type="ECO:0000313" key="5">
    <source>
        <dbReference type="Proteomes" id="UP001176429"/>
    </source>
</evidence>
<evidence type="ECO:0000313" key="4">
    <source>
        <dbReference type="EMBL" id="MDO7875614.1"/>
    </source>
</evidence>
<evidence type="ECO:0000256" key="1">
    <source>
        <dbReference type="PROSITE-ProRule" id="PRU00703"/>
    </source>
</evidence>
<sequence>MEQPKVIVDEKLSEIALLVAEGKTPSVSVRELLGWVLAQRRGWYVVSLIRGALSEVGLVTVPDFESVYIDANVSFVKEGSASANDTIEDDTSGQSGHGDGDAGNENGEGSGNYSAQATAFITPDYIVSDGLANNDPTYRISKLEAAGIPPVSVSPNDTLECAITLMLSNNFSQLPVMTSEREVKGVISWFSIATRLALGKEGLVVKDLMEPHQEMRESDSIFSAISIVNQHDYVLVRDGEKRITGMVTAADLNHQFQNLAEPFLLLGEIENQIRRFIDNKFTSGELEAAKNPADTERTVLSVSSLTFGEYVKLLENPDNWNKLELKLDRKTFISKLEQIRKIRNDVMHFDPDPLAGKQQKALRDFAQFLQRIHSLQAN</sequence>
<evidence type="ECO:0000259" key="3">
    <source>
        <dbReference type="PROSITE" id="PS51371"/>
    </source>
</evidence>
<protein>
    <submittedName>
        <fullName evidence="4">CBS domain-containing protein</fullName>
    </submittedName>
</protein>
<dbReference type="Gene3D" id="3.10.580.10">
    <property type="entry name" value="CBS-domain"/>
    <property type="match status" value="1"/>
</dbReference>
<organism evidence="4 5">
    <name type="scientific">Hymenobacter aranciens</name>
    <dbReference type="NCBI Taxonomy" id="3063996"/>
    <lineage>
        <taxon>Bacteria</taxon>
        <taxon>Pseudomonadati</taxon>
        <taxon>Bacteroidota</taxon>
        <taxon>Cytophagia</taxon>
        <taxon>Cytophagales</taxon>
        <taxon>Hymenobacteraceae</taxon>
        <taxon>Hymenobacter</taxon>
    </lineage>
</organism>
<dbReference type="InterPro" id="IPR000644">
    <property type="entry name" value="CBS_dom"/>
</dbReference>
<keyword evidence="1" id="KW-0129">CBS domain</keyword>
<dbReference type="PROSITE" id="PS51371">
    <property type="entry name" value="CBS"/>
    <property type="match status" value="1"/>
</dbReference>
<dbReference type="Pfam" id="PF00571">
    <property type="entry name" value="CBS"/>
    <property type="match status" value="1"/>
</dbReference>
<dbReference type="RefSeq" id="WP_305006924.1">
    <property type="nucleotide sequence ID" value="NZ_JAUQSY010000007.1"/>
</dbReference>
<gene>
    <name evidence="4" type="ORF">Q5H93_12795</name>
</gene>
<feature type="domain" description="CBS" evidence="3">
    <location>
        <begin position="140"/>
        <end position="208"/>
    </location>
</feature>
<feature type="region of interest" description="Disordered" evidence="2">
    <location>
        <begin position="80"/>
        <end position="113"/>
    </location>
</feature>
<evidence type="ECO:0000256" key="2">
    <source>
        <dbReference type="SAM" id="MobiDB-lite"/>
    </source>
</evidence>
<dbReference type="SUPFAM" id="SSF54631">
    <property type="entry name" value="CBS-domain pair"/>
    <property type="match status" value="1"/>
</dbReference>
<keyword evidence="5" id="KW-1185">Reference proteome</keyword>
<dbReference type="Proteomes" id="UP001176429">
    <property type="component" value="Unassembled WGS sequence"/>
</dbReference>
<accession>A0ABT9BBG8</accession>
<dbReference type="SMART" id="SM00116">
    <property type="entry name" value="CBS"/>
    <property type="match status" value="2"/>
</dbReference>
<name>A0ABT9BBG8_9BACT</name>